<dbReference type="InterPro" id="IPR035976">
    <property type="entry name" value="Sushi/SCR/CCP_sf"/>
</dbReference>
<evidence type="ECO:0000256" key="2">
    <source>
        <dbReference type="ARBA" id="ARBA00022729"/>
    </source>
</evidence>
<dbReference type="PANTHER" id="PTHR46393">
    <property type="entry name" value="SUSHI DOMAIN-CONTAINING PROTEIN"/>
    <property type="match status" value="1"/>
</dbReference>
<keyword evidence="5" id="KW-0325">Glycoprotein</keyword>
<dbReference type="PROSITE" id="PS50923">
    <property type="entry name" value="SUSHI"/>
    <property type="match status" value="1"/>
</dbReference>
<reference evidence="8 9" key="1">
    <citation type="submission" date="2019-09" db="EMBL/GenBank/DDBJ databases">
        <title>Bird 10,000 Genomes (B10K) Project - Family phase.</title>
        <authorList>
            <person name="Zhang G."/>
        </authorList>
    </citation>
    <scope>NUCLEOTIDE SEQUENCE [LARGE SCALE GENOMIC DNA]</scope>
    <source>
        <strain evidence="8">B10K-DU-029-28</strain>
    </source>
</reference>
<keyword evidence="3" id="KW-0677">Repeat</keyword>
<dbReference type="SMART" id="SM00032">
    <property type="entry name" value="CCP"/>
    <property type="match status" value="1"/>
</dbReference>
<dbReference type="EMBL" id="VZTV01060062">
    <property type="protein sequence ID" value="NXT91365.1"/>
    <property type="molecule type" value="Genomic_DNA"/>
</dbReference>
<dbReference type="PANTHER" id="PTHR46393:SF7">
    <property type="entry name" value="COMPLEMENT C2"/>
    <property type="match status" value="1"/>
</dbReference>
<dbReference type="Proteomes" id="UP000528690">
    <property type="component" value="Unassembled WGS sequence"/>
</dbReference>
<feature type="domain" description="Sushi" evidence="7">
    <location>
        <begin position="13"/>
        <end position="72"/>
    </location>
</feature>
<feature type="non-terminal residue" evidence="8">
    <location>
        <position position="1"/>
    </location>
</feature>
<accession>A0A7L3GGV3</accession>
<name>A0A7L3GGV3_9AVES</name>
<evidence type="ECO:0000259" key="7">
    <source>
        <dbReference type="PROSITE" id="PS50923"/>
    </source>
</evidence>
<dbReference type="InterPro" id="IPR000436">
    <property type="entry name" value="Sushi_SCR_CCP_dom"/>
</dbReference>
<dbReference type="Pfam" id="PF00084">
    <property type="entry name" value="Sushi"/>
    <property type="match status" value="1"/>
</dbReference>
<dbReference type="CDD" id="cd00033">
    <property type="entry name" value="CCP"/>
    <property type="match status" value="1"/>
</dbReference>
<feature type="disulfide bond" evidence="6">
    <location>
        <begin position="43"/>
        <end position="70"/>
    </location>
</feature>
<keyword evidence="4 6" id="KW-1015">Disulfide bond</keyword>
<feature type="non-terminal residue" evidence="8">
    <location>
        <position position="85"/>
    </location>
</feature>
<dbReference type="AlphaFoldDB" id="A0A7L3GGV3"/>
<evidence type="ECO:0000256" key="4">
    <source>
        <dbReference type="ARBA" id="ARBA00023157"/>
    </source>
</evidence>
<sequence length="85" mass="9167">GVWSEPLPRCGVITCTSPNIQNGDVAEGQRAVYHPGANVTFQCRPGYVLWGSHEAKCQPNGRWAPAIPTCEPGEHRHTGGLERGC</sequence>
<keyword evidence="9" id="KW-1185">Reference proteome</keyword>
<evidence type="ECO:0000256" key="1">
    <source>
        <dbReference type="ARBA" id="ARBA00022659"/>
    </source>
</evidence>
<comment type="caution">
    <text evidence="8">The sequence shown here is derived from an EMBL/GenBank/DDBJ whole genome shotgun (WGS) entry which is preliminary data.</text>
</comment>
<proteinExistence type="predicted"/>
<dbReference type="Gene3D" id="2.10.70.10">
    <property type="entry name" value="Complement Module, domain 1"/>
    <property type="match status" value="1"/>
</dbReference>
<organism evidence="8 9">
    <name type="scientific">Anhinga rufa</name>
    <name type="common">African darter</name>
    <dbReference type="NCBI Taxonomy" id="317792"/>
    <lineage>
        <taxon>Eukaryota</taxon>
        <taxon>Metazoa</taxon>
        <taxon>Chordata</taxon>
        <taxon>Craniata</taxon>
        <taxon>Vertebrata</taxon>
        <taxon>Euteleostomi</taxon>
        <taxon>Archelosauria</taxon>
        <taxon>Archosauria</taxon>
        <taxon>Dinosauria</taxon>
        <taxon>Saurischia</taxon>
        <taxon>Theropoda</taxon>
        <taxon>Coelurosauria</taxon>
        <taxon>Aves</taxon>
        <taxon>Neognathae</taxon>
        <taxon>Neoaves</taxon>
        <taxon>Aequornithes</taxon>
        <taxon>Suliformes</taxon>
        <taxon>Anhingidae</taxon>
        <taxon>Anhinga</taxon>
    </lineage>
</organism>
<evidence type="ECO:0000313" key="9">
    <source>
        <dbReference type="Proteomes" id="UP000528690"/>
    </source>
</evidence>
<dbReference type="OrthoDB" id="5804959at2759"/>
<evidence type="ECO:0000256" key="5">
    <source>
        <dbReference type="ARBA" id="ARBA00023180"/>
    </source>
</evidence>
<gene>
    <name evidence="8" type="primary">Cr1</name>
    <name evidence="8" type="ORF">ANHRUF_R11452</name>
</gene>
<protein>
    <submittedName>
        <fullName evidence="8">CR1 protein</fullName>
    </submittedName>
</protein>
<evidence type="ECO:0000313" key="8">
    <source>
        <dbReference type="EMBL" id="NXT91365.1"/>
    </source>
</evidence>
<keyword evidence="1 6" id="KW-0768">Sushi</keyword>
<dbReference type="FunFam" id="2.10.70.10:FF:000014">
    <property type="entry name" value="Membrane cofactor protein"/>
    <property type="match status" value="1"/>
</dbReference>
<dbReference type="SUPFAM" id="SSF57535">
    <property type="entry name" value="Complement control module/SCR domain"/>
    <property type="match status" value="1"/>
</dbReference>
<keyword evidence="2" id="KW-0732">Signal</keyword>
<evidence type="ECO:0000256" key="6">
    <source>
        <dbReference type="PROSITE-ProRule" id="PRU00302"/>
    </source>
</evidence>
<comment type="caution">
    <text evidence="6">Lacks conserved residue(s) required for the propagation of feature annotation.</text>
</comment>
<evidence type="ECO:0000256" key="3">
    <source>
        <dbReference type="ARBA" id="ARBA00022737"/>
    </source>
</evidence>